<sequence>MSVVSSREGLCFCASAGLLRFTPIFLSLRAPGWERLRARPPRRSSSGVESGELAGEGRQICSGCAEGSEEEEEEEGVRPAKAEEGQGSGRPKQGRLKLALRCMAGKPSCGALAARPRCTLPPLWHRLFSTAVHTREPWGRQVERQPPSSSEQDRERHCRLLGGAAECEAAAAAAAAASASVRLRSRNKLVMAVEVEAASQSQWAELLCTSGRTSHRLSRLVPTGLCCAAQL</sequence>
<dbReference type="OrthoDB" id="10685194at2759"/>
<evidence type="ECO:0000313" key="3">
    <source>
        <dbReference type="Proteomes" id="UP000314294"/>
    </source>
</evidence>
<gene>
    <name evidence="2" type="ORF">EYF80_015839</name>
</gene>
<dbReference type="Proteomes" id="UP000314294">
    <property type="component" value="Unassembled WGS sequence"/>
</dbReference>
<organism evidence="2 3">
    <name type="scientific">Liparis tanakae</name>
    <name type="common">Tanaka's snailfish</name>
    <dbReference type="NCBI Taxonomy" id="230148"/>
    <lineage>
        <taxon>Eukaryota</taxon>
        <taxon>Metazoa</taxon>
        <taxon>Chordata</taxon>
        <taxon>Craniata</taxon>
        <taxon>Vertebrata</taxon>
        <taxon>Euteleostomi</taxon>
        <taxon>Actinopterygii</taxon>
        <taxon>Neopterygii</taxon>
        <taxon>Teleostei</taxon>
        <taxon>Neoteleostei</taxon>
        <taxon>Acanthomorphata</taxon>
        <taxon>Eupercaria</taxon>
        <taxon>Perciformes</taxon>
        <taxon>Cottioidei</taxon>
        <taxon>Cottales</taxon>
        <taxon>Liparidae</taxon>
        <taxon>Liparis</taxon>
    </lineage>
</organism>
<dbReference type="AlphaFoldDB" id="A0A4Z2I8W1"/>
<name>A0A4Z2I8W1_9TELE</name>
<protein>
    <submittedName>
        <fullName evidence="2">Uncharacterized protein</fullName>
    </submittedName>
</protein>
<accession>A0A4Z2I8W1</accession>
<dbReference type="EMBL" id="SRLO01000120">
    <property type="protein sequence ID" value="TNN73822.1"/>
    <property type="molecule type" value="Genomic_DNA"/>
</dbReference>
<keyword evidence="3" id="KW-1185">Reference proteome</keyword>
<feature type="region of interest" description="Disordered" evidence="1">
    <location>
        <begin position="64"/>
        <end position="92"/>
    </location>
</feature>
<evidence type="ECO:0000313" key="2">
    <source>
        <dbReference type="EMBL" id="TNN73822.1"/>
    </source>
</evidence>
<comment type="caution">
    <text evidence="2">The sequence shown here is derived from an EMBL/GenBank/DDBJ whole genome shotgun (WGS) entry which is preliminary data.</text>
</comment>
<proteinExistence type="predicted"/>
<evidence type="ECO:0000256" key="1">
    <source>
        <dbReference type="SAM" id="MobiDB-lite"/>
    </source>
</evidence>
<reference evidence="2 3" key="1">
    <citation type="submission" date="2019-03" db="EMBL/GenBank/DDBJ databases">
        <title>First draft genome of Liparis tanakae, snailfish: a comprehensive survey of snailfish specific genes.</title>
        <authorList>
            <person name="Kim W."/>
            <person name="Song I."/>
            <person name="Jeong J.-H."/>
            <person name="Kim D."/>
            <person name="Kim S."/>
            <person name="Ryu S."/>
            <person name="Song J.Y."/>
            <person name="Lee S.K."/>
        </authorList>
    </citation>
    <scope>NUCLEOTIDE SEQUENCE [LARGE SCALE GENOMIC DNA]</scope>
    <source>
        <tissue evidence="2">Muscle</tissue>
    </source>
</reference>